<evidence type="ECO:0000256" key="1">
    <source>
        <dbReference type="SAM" id="MobiDB-lite"/>
    </source>
</evidence>
<keyword evidence="3" id="KW-1185">Reference proteome</keyword>
<feature type="compositionally biased region" description="Pro residues" evidence="1">
    <location>
        <begin position="403"/>
        <end position="413"/>
    </location>
</feature>
<gene>
    <name evidence="2" type="ORF">HGA15_02035</name>
</gene>
<dbReference type="Proteomes" id="UP000570678">
    <property type="component" value="Unassembled WGS sequence"/>
</dbReference>
<name>A0A846Y5Y1_9NOCA</name>
<feature type="compositionally biased region" description="Low complexity" evidence="1">
    <location>
        <begin position="309"/>
        <end position="336"/>
    </location>
</feature>
<comment type="caution">
    <text evidence="2">The sequence shown here is derived from an EMBL/GenBank/DDBJ whole genome shotgun (WGS) entry which is preliminary data.</text>
</comment>
<sequence>MMPPLDPTIAEALRSSPVGPIMDKPLDQVLRDMGLPPLPELPEFPLPTLDLTALTRPLTDLASSFGTGQFPAAPEVDPVQVLSQVSSVVQTAIQVGSSAMQMASGLWEGQGAQAAAAKQSQVSADSAAVAAQSAQTSVGVAAAAGSVMRGGITMAAIVAKYVTQVTMAVPFLGTGAGEAFLTASTIETMIEALAVVAQTRTELTAHSAGMTATGAKIPVTDAPNAEAMQILSQIMQVLPTVLNAATTGAKPLAEANAALHPQTLTATAQRTATKGPHDGPKGGGPGSGMPILSGGGGPAPMARPLAPWSGSPAGSTGSTTTPAAPSSANSSSAGTPMRGTPGFLPGGAAGGMARGAGESVSTGGPLGGQLVTGQHGSEVVGDLHIATPPVIGAAEHTADAAPEGPPPDKALTL</sequence>
<dbReference type="AlphaFoldDB" id="A0A846Y5Y1"/>
<protein>
    <submittedName>
        <fullName evidence="2">Uncharacterized protein</fullName>
    </submittedName>
</protein>
<feature type="region of interest" description="Disordered" evidence="1">
    <location>
        <begin position="269"/>
        <end position="413"/>
    </location>
</feature>
<feature type="compositionally biased region" description="Gly residues" evidence="1">
    <location>
        <begin position="281"/>
        <end position="298"/>
    </location>
</feature>
<reference evidence="2 3" key="1">
    <citation type="submission" date="2020-04" db="EMBL/GenBank/DDBJ databases">
        <title>MicrobeNet Type strains.</title>
        <authorList>
            <person name="Nicholson A.C."/>
        </authorList>
    </citation>
    <scope>NUCLEOTIDE SEQUENCE [LARGE SCALE GENOMIC DNA]</scope>
    <source>
        <strain evidence="2 3">JCM 3332</strain>
    </source>
</reference>
<proteinExistence type="predicted"/>
<feature type="compositionally biased region" description="Gly residues" evidence="1">
    <location>
        <begin position="344"/>
        <end position="354"/>
    </location>
</feature>
<evidence type="ECO:0000313" key="3">
    <source>
        <dbReference type="Proteomes" id="UP000570678"/>
    </source>
</evidence>
<evidence type="ECO:0000313" key="2">
    <source>
        <dbReference type="EMBL" id="NKY54956.1"/>
    </source>
</evidence>
<dbReference type="RefSeq" id="WP_063915784.1">
    <property type="nucleotide sequence ID" value="NZ_JAAXOT010000001.1"/>
</dbReference>
<dbReference type="EMBL" id="JAAXOT010000001">
    <property type="protein sequence ID" value="NKY54956.1"/>
    <property type="molecule type" value="Genomic_DNA"/>
</dbReference>
<accession>A0A846Y5Y1</accession>
<organism evidence="2 3">
    <name type="scientific">Nocardia flavorosea</name>
    <dbReference type="NCBI Taxonomy" id="53429"/>
    <lineage>
        <taxon>Bacteria</taxon>
        <taxon>Bacillati</taxon>
        <taxon>Actinomycetota</taxon>
        <taxon>Actinomycetes</taxon>
        <taxon>Mycobacteriales</taxon>
        <taxon>Nocardiaceae</taxon>
        <taxon>Nocardia</taxon>
    </lineage>
</organism>